<dbReference type="GO" id="GO:0019346">
    <property type="term" value="P:transsulfuration"/>
    <property type="evidence" value="ECO:0007669"/>
    <property type="project" value="InterPro"/>
</dbReference>
<evidence type="ECO:0000256" key="2">
    <source>
        <dbReference type="ARBA" id="ARBA00009077"/>
    </source>
</evidence>
<dbReference type="EMBL" id="JACHIH010000007">
    <property type="protein sequence ID" value="MBB5046890.1"/>
    <property type="molecule type" value="Genomic_DNA"/>
</dbReference>
<dbReference type="PANTHER" id="PTHR43797">
    <property type="entry name" value="HOMOCYSTEINE/CYSTEINE SYNTHASE"/>
    <property type="match status" value="1"/>
</dbReference>
<gene>
    <name evidence="7" type="ORF">HNR60_001639</name>
</gene>
<evidence type="ECO:0000256" key="1">
    <source>
        <dbReference type="ARBA" id="ARBA00001933"/>
    </source>
</evidence>
<dbReference type="EC" id="2.5.1.49" evidence="7"/>
<dbReference type="InterPro" id="IPR006235">
    <property type="entry name" value="OAc-hSer/O-AcSer_sulfhydrylase"/>
</dbReference>
<dbReference type="PANTHER" id="PTHR43797:SF2">
    <property type="entry name" value="HOMOCYSTEINE_CYSTEINE SYNTHASE"/>
    <property type="match status" value="1"/>
</dbReference>
<dbReference type="SUPFAM" id="SSF53383">
    <property type="entry name" value="PLP-dependent transferases"/>
    <property type="match status" value="1"/>
</dbReference>
<evidence type="ECO:0000256" key="6">
    <source>
        <dbReference type="RuleBase" id="RU362118"/>
    </source>
</evidence>
<dbReference type="GO" id="GO:0003961">
    <property type="term" value="F:O-acetylhomoserine aminocarboxypropyltransferase activity"/>
    <property type="evidence" value="ECO:0007669"/>
    <property type="project" value="UniProtKB-EC"/>
</dbReference>
<dbReference type="GO" id="GO:0071269">
    <property type="term" value="P:L-homocysteine biosynthetic process"/>
    <property type="evidence" value="ECO:0007669"/>
    <property type="project" value="TreeGrafter"/>
</dbReference>
<evidence type="ECO:0000313" key="8">
    <source>
        <dbReference type="Proteomes" id="UP000542353"/>
    </source>
</evidence>
<comment type="caution">
    <text evidence="7">The sequence shown here is derived from an EMBL/GenBank/DDBJ whole genome shotgun (WGS) entry which is preliminary data.</text>
</comment>
<organism evidence="7 8">
    <name type="scientific">Rhodopseudomonas rhenobacensis</name>
    <dbReference type="NCBI Taxonomy" id="87461"/>
    <lineage>
        <taxon>Bacteria</taxon>
        <taxon>Pseudomonadati</taxon>
        <taxon>Pseudomonadota</taxon>
        <taxon>Alphaproteobacteria</taxon>
        <taxon>Hyphomicrobiales</taxon>
        <taxon>Nitrobacteraceae</taxon>
        <taxon>Rhodopseudomonas</taxon>
    </lineage>
</organism>
<dbReference type="AlphaFoldDB" id="A0A7W7Z327"/>
<protein>
    <submittedName>
        <fullName evidence="7">O-acetylhomoserine (Thiol)-lyase</fullName>
        <ecNumber evidence="7">2.5.1.49</ecNumber>
    </submittedName>
</protein>
<dbReference type="GO" id="GO:0005737">
    <property type="term" value="C:cytoplasm"/>
    <property type="evidence" value="ECO:0007669"/>
    <property type="project" value="TreeGrafter"/>
</dbReference>
<evidence type="ECO:0000256" key="3">
    <source>
        <dbReference type="ARBA" id="ARBA00022679"/>
    </source>
</evidence>
<accession>A0A7W7Z327</accession>
<keyword evidence="3 7" id="KW-0808">Transferase</keyword>
<keyword evidence="8" id="KW-1185">Reference proteome</keyword>
<proteinExistence type="inferred from homology"/>
<keyword evidence="4 5" id="KW-0663">Pyridoxal phosphate</keyword>
<dbReference type="InterPro" id="IPR000277">
    <property type="entry name" value="Cys/Met-Metab_PyrdxlP-dep_enz"/>
</dbReference>
<keyword evidence="7" id="KW-0456">Lyase</keyword>
<dbReference type="Gene3D" id="3.40.640.10">
    <property type="entry name" value="Type I PLP-dependent aspartate aminotransferase-like (Major domain)"/>
    <property type="match status" value="1"/>
</dbReference>
<dbReference type="Pfam" id="PF01053">
    <property type="entry name" value="Cys_Met_Meta_PP"/>
    <property type="match status" value="1"/>
</dbReference>
<comment type="similarity">
    <text evidence="2 6">Belongs to the trans-sulfuration enzymes family.</text>
</comment>
<dbReference type="GO" id="GO:0004124">
    <property type="term" value="F:cysteine synthase activity"/>
    <property type="evidence" value="ECO:0007669"/>
    <property type="project" value="TreeGrafter"/>
</dbReference>
<sequence>MHTPRPTHEEISFPIALHPDTFALHGALNGGVGAVPIHQRVDGGDADRATLPRFGIDALDALYPSVSNPTQHAFEERLAAFEGGAAALAVASGQAASAFSVLNLARAGDNFVTSTGLYGGTWILFDNTLRELGIEARFVDPTDPENFRRATDARTRLYYAETLPNPKLEVFPIREVAEIGRSLGVPLVMDNTSVPLTVRPFEHGAAIVMYSTTKYIGGHGTTLGGAIIDGGNFPWERQAGRFPQLTEPDDAYPGVVWTDVARPFGPIAFVLRARMKLLADFGAAITPIAAFHLLQGLETLPIRMEQHNANAIAVADYLKDHPKVARVHFPGLQSGELRRRADACMRGGYGALIGFELKGGIAAGQRFIEALKLFYHVANIGDARSLAIQPAATTHSQLSEADQLAAGVTPSFVRLSIGIEHQDDIIADLAQALAGV</sequence>
<dbReference type="PIRSF" id="PIRSF001434">
    <property type="entry name" value="CGS"/>
    <property type="match status" value="1"/>
</dbReference>
<dbReference type="InterPro" id="IPR015422">
    <property type="entry name" value="PyrdxlP-dep_Trfase_small"/>
</dbReference>
<evidence type="ECO:0000256" key="5">
    <source>
        <dbReference type="PIRSR" id="PIRSR001434-2"/>
    </source>
</evidence>
<dbReference type="Gene3D" id="3.90.1150.10">
    <property type="entry name" value="Aspartate Aminotransferase, domain 1"/>
    <property type="match status" value="1"/>
</dbReference>
<dbReference type="Proteomes" id="UP000542353">
    <property type="component" value="Unassembled WGS sequence"/>
</dbReference>
<dbReference type="RefSeq" id="WP_184256220.1">
    <property type="nucleotide sequence ID" value="NZ_JACHIH010000007.1"/>
</dbReference>
<feature type="modified residue" description="N6-(pyridoxal phosphate)lysine" evidence="5">
    <location>
        <position position="214"/>
    </location>
</feature>
<comment type="cofactor">
    <cofactor evidence="1 6">
        <name>pyridoxal 5'-phosphate</name>
        <dbReference type="ChEBI" id="CHEBI:597326"/>
    </cofactor>
</comment>
<evidence type="ECO:0000256" key="4">
    <source>
        <dbReference type="ARBA" id="ARBA00022898"/>
    </source>
</evidence>
<dbReference type="InterPro" id="IPR015421">
    <property type="entry name" value="PyrdxlP-dep_Trfase_major"/>
</dbReference>
<dbReference type="InterPro" id="IPR015424">
    <property type="entry name" value="PyrdxlP-dep_Trfase"/>
</dbReference>
<dbReference type="GO" id="GO:0006535">
    <property type="term" value="P:cysteine biosynthetic process from serine"/>
    <property type="evidence" value="ECO:0007669"/>
    <property type="project" value="TreeGrafter"/>
</dbReference>
<name>A0A7W7Z327_9BRAD</name>
<dbReference type="GO" id="GO:0016829">
    <property type="term" value="F:lyase activity"/>
    <property type="evidence" value="ECO:0007669"/>
    <property type="project" value="UniProtKB-KW"/>
</dbReference>
<reference evidence="7 8" key="1">
    <citation type="submission" date="2020-08" db="EMBL/GenBank/DDBJ databases">
        <title>Genomic Encyclopedia of Type Strains, Phase IV (KMG-IV): sequencing the most valuable type-strain genomes for metagenomic binning, comparative biology and taxonomic classification.</title>
        <authorList>
            <person name="Goeker M."/>
        </authorList>
    </citation>
    <scope>NUCLEOTIDE SEQUENCE [LARGE SCALE GENOMIC DNA]</scope>
    <source>
        <strain evidence="7 8">DSM 12706</strain>
    </source>
</reference>
<evidence type="ECO:0000313" key="7">
    <source>
        <dbReference type="EMBL" id="MBB5046890.1"/>
    </source>
</evidence>
<dbReference type="GO" id="GO:0030170">
    <property type="term" value="F:pyridoxal phosphate binding"/>
    <property type="evidence" value="ECO:0007669"/>
    <property type="project" value="InterPro"/>
</dbReference>